<evidence type="ECO:0000259" key="2">
    <source>
        <dbReference type="Pfam" id="PF01757"/>
    </source>
</evidence>
<keyword evidence="1" id="KW-0812">Transmembrane</keyword>
<dbReference type="EMBL" id="JADIMP010000076">
    <property type="protein sequence ID" value="MBO8441706.1"/>
    <property type="molecule type" value="Genomic_DNA"/>
</dbReference>
<feature type="transmembrane region" description="Helical" evidence="1">
    <location>
        <begin position="271"/>
        <end position="291"/>
    </location>
</feature>
<feature type="domain" description="Acyltransferase 3" evidence="2">
    <location>
        <begin position="8"/>
        <end position="314"/>
    </location>
</feature>
<feature type="transmembrane region" description="Helical" evidence="1">
    <location>
        <begin position="150"/>
        <end position="169"/>
    </location>
</feature>
<feature type="transmembrane region" description="Helical" evidence="1">
    <location>
        <begin position="50"/>
        <end position="66"/>
    </location>
</feature>
<keyword evidence="1" id="KW-0472">Membrane</keyword>
<dbReference type="GO" id="GO:0016747">
    <property type="term" value="F:acyltransferase activity, transferring groups other than amino-acyl groups"/>
    <property type="evidence" value="ECO:0007669"/>
    <property type="project" value="InterPro"/>
</dbReference>
<name>A0A9D9H872_9LACO</name>
<organism evidence="3 4">
    <name type="scientific">Candidatus Gallilactobacillus intestinavium</name>
    <dbReference type="NCBI Taxonomy" id="2840838"/>
    <lineage>
        <taxon>Bacteria</taxon>
        <taxon>Bacillati</taxon>
        <taxon>Bacillota</taxon>
        <taxon>Bacilli</taxon>
        <taxon>Lactobacillales</taxon>
        <taxon>Lactobacillaceae</taxon>
        <taxon>Lactobacillaceae incertae sedis</taxon>
        <taxon>Candidatus Gallilactobacillus</taxon>
    </lineage>
</organism>
<feature type="transmembrane region" description="Helical" evidence="1">
    <location>
        <begin position="117"/>
        <end position="138"/>
    </location>
</feature>
<dbReference type="InterPro" id="IPR002656">
    <property type="entry name" value="Acyl_transf_3_dom"/>
</dbReference>
<accession>A0A9D9H872</accession>
<evidence type="ECO:0000256" key="1">
    <source>
        <dbReference type="SAM" id="Phobius"/>
    </source>
</evidence>
<reference evidence="3" key="2">
    <citation type="journal article" date="2021" name="PeerJ">
        <title>Extensive microbial diversity within the chicken gut microbiome revealed by metagenomics and culture.</title>
        <authorList>
            <person name="Gilroy R."/>
            <person name="Ravi A."/>
            <person name="Getino M."/>
            <person name="Pursley I."/>
            <person name="Horton D.L."/>
            <person name="Alikhan N.F."/>
            <person name="Baker D."/>
            <person name="Gharbi K."/>
            <person name="Hall N."/>
            <person name="Watson M."/>
            <person name="Adriaenssens E.M."/>
            <person name="Foster-Nyarko E."/>
            <person name="Jarju S."/>
            <person name="Secka A."/>
            <person name="Antonio M."/>
            <person name="Oren A."/>
            <person name="Chaudhuri R.R."/>
            <person name="La Ragione R."/>
            <person name="Hildebrand F."/>
            <person name="Pallen M.J."/>
        </authorList>
    </citation>
    <scope>NUCLEOTIDE SEQUENCE</scope>
    <source>
        <strain evidence="3">C6-149</strain>
    </source>
</reference>
<feature type="transmembrane region" description="Helical" evidence="1">
    <location>
        <begin position="78"/>
        <end position="97"/>
    </location>
</feature>
<proteinExistence type="predicted"/>
<dbReference type="Proteomes" id="UP000823614">
    <property type="component" value="Unassembled WGS sequence"/>
</dbReference>
<evidence type="ECO:0000313" key="3">
    <source>
        <dbReference type="EMBL" id="MBO8441706.1"/>
    </source>
</evidence>
<feature type="transmembrane region" description="Helical" evidence="1">
    <location>
        <begin position="213"/>
        <end position="231"/>
    </location>
</feature>
<dbReference type="AlphaFoldDB" id="A0A9D9H872"/>
<comment type="caution">
    <text evidence="3">The sequence shown here is derived from an EMBL/GenBank/DDBJ whole genome shotgun (WGS) entry which is preliminary data.</text>
</comment>
<reference evidence="3" key="1">
    <citation type="submission" date="2020-10" db="EMBL/GenBank/DDBJ databases">
        <authorList>
            <person name="Gilroy R."/>
        </authorList>
    </citation>
    <scope>NUCLEOTIDE SEQUENCE</scope>
    <source>
        <strain evidence="3">C6-149</strain>
    </source>
</reference>
<feature type="transmembrane region" description="Helical" evidence="1">
    <location>
        <begin position="12"/>
        <end position="30"/>
    </location>
</feature>
<dbReference type="Pfam" id="PF01757">
    <property type="entry name" value="Acyl_transf_3"/>
    <property type="match status" value="1"/>
</dbReference>
<feature type="transmembrane region" description="Helical" evidence="1">
    <location>
        <begin position="297"/>
        <end position="316"/>
    </location>
</feature>
<feature type="transmembrane region" description="Helical" evidence="1">
    <location>
        <begin position="181"/>
        <end position="201"/>
    </location>
</feature>
<gene>
    <name evidence="3" type="ORF">IAA89_04675</name>
</gene>
<sequence>MKKRNVIIDEFRIVAVVLVIMIHSFLVPQLSNSNFYYDGGSLIANTIGRYAVPIFMLITSYYYFLNPTSQHKKKIIKNFLRLWFVWIIIYIPRISLLKGDTFIEFIKAMVFTLFGKSIFYAGSWYLTASIFGIIVVDFLRQKGLWKFSNILSLIILFLCCANSTYFQWLNKFDLGFSQGNLSTSIIVGILWVTLGWDIVYLQSKLSQVGNLKYVIFAILLTMVEHEIVCLFSKNATYPRLADIYFTLPISVTIIFIYMIDHARMIEKNKVMFLRDLSTLMYFVQWGVLSFVESHCPVKYFFPLNLLITFGISILILKLSRKVTVLKLLY</sequence>
<feature type="transmembrane region" description="Helical" evidence="1">
    <location>
        <begin position="243"/>
        <end position="259"/>
    </location>
</feature>
<evidence type="ECO:0000313" key="4">
    <source>
        <dbReference type="Proteomes" id="UP000823614"/>
    </source>
</evidence>
<protein>
    <recommendedName>
        <fullName evidence="2">Acyltransferase 3 domain-containing protein</fullName>
    </recommendedName>
</protein>
<keyword evidence="1" id="KW-1133">Transmembrane helix</keyword>